<gene>
    <name evidence="9" type="ORF">MN210_02990</name>
</gene>
<dbReference type="Pfam" id="PF00293">
    <property type="entry name" value="NUDIX"/>
    <property type="match status" value="1"/>
</dbReference>
<keyword evidence="5" id="KW-0460">Magnesium</keyword>
<dbReference type="SUPFAM" id="SSF55811">
    <property type="entry name" value="Nudix"/>
    <property type="match status" value="1"/>
</dbReference>
<dbReference type="PANTHER" id="PTHR12992">
    <property type="entry name" value="NUDIX HYDROLASE"/>
    <property type="match status" value="1"/>
</dbReference>
<sequence length="327" mass="35731">MKSSIETLLVPQNLYQNEHSPRFEELAVVLPEQVIHPKLRQLVERVQQHTLHATFKQDIADTKVHTQAQLAAHFQGNSQDNARATEQSKSAHNPSHSTTTDAAVDGIQSVLKKEVATVKGGAHTKNTELSSGGISRAQRILEKLVTTDNADAAVLVVITNEAHPKMLLTRRAAHLSSHAGEVSFAGGKHDTGDGNNVVTALREACEETALPPSKAQIVGQLPIQVSKKGLVVRPIVALVEPPITYVPELGEIARIFWADFETLIEQPTTDHILPYTINGQTLNIKTPSWRVDGEVVWGLTGRVLAGLLQIGFDREVTWYYEPVDGSD</sequence>
<dbReference type="Proteomes" id="UP000829560">
    <property type="component" value="Chromosome"/>
</dbReference>
<evidence type="ECO:0000256" key="3">
    <source>
        <dbReference type="ARBA" id="ARBA00022723"/>
    </source>
</evidence>
<dbReference type="KEGG" id="prae:MN210_02990"/>
<dbReference type="AlphaFoldDB" id="A0AAT9PEE2"/>
<reference evidence="9" key="1">
    <citation type="submission" date="2024-03" db="EMBL/GenBank/DDBJ databases">
        <title>Psychrobacter raelis sp. nov. isolated from a dog with peritonitis.</title>
        <authorList>
            <person name="Schiavone A."/>
            <person name="Manzulli V."/>
            <person name="Camarda A."/>
            <person name="Cafiero M.A."/>
            <person name="Vasco I."/>
            <person name="Marino L."/>
            <person name="Pennuzzi G."/>
            <person name="Serrecchia L."/>
            <person name="Galante D."/>
            <person name="Pugliese N."/>
        </authorList>
    </citation>
    <scope>NUCLEOTIDE SEQUENCE</scope>
    <source>
        <strain evidence="9">PraFG1</strain>
    </source>
</reference>
<comment type="cofactor">
    <cofactor evidence="1">
        <name>Mn(2+)</name>
        <dbReference type="ChEBI" id="CHEBI:29035"/>
    </cofactor>
</comment>
<evidence type="ECO:0000259" key="8">
    <source>
        <dbReference type="PROSITE" id="PS51462"/>
    </source>
</evidence>
<evidence type="ECO:0000256" key="6">
    <source>
        <dbReference type="ARBA" id="ARBA00023211"/>
    </source>
</evidence>
<comment type="cofactor">
    <cofactor evidence="2">
        <name>Mg(2+)</name>
        <dbReference type="ChEBI" id="CHEBI:18420"/>
    </cofactor>
</comment>
<dbReference type="PANTHER" id="PTHR12992:SF11">
    <property type="entry name" value="MITOCHONDRIAL COENZYME A DIPHOSPHATASE NUDT8"/>
    <property type="match status" value="1"/>
</dbReference>
<protein>
    <submittedName>
        <fullName evidence="9">CoA pyrophosphatase</fullName>
        <ecNumber evidence="9">3.6.1.55</ecNumber>
    </submittedName>
</protein>
<dbReference type="InterPro" id="IPR000086">
    <property type="entry name" value="NUDIX_hydrolase_dom"/>
</dbReference>
<evidence type="ECO:0000256" key="4">
    <source>
        <dbReference type="ARBA" id="ARBA00022801"/>
    </source>
</evidence>
<feature type="domain" description="Nudix hydrolase" evidence="8">
    <location>
        <begin position="149"/>
        <end position="281"/>
    </location>
</feature>
<evidence type="ECO:0000313" key="9">
    <source>
        <dbReference type="EMBL" id="UNK05782.2"/>
    </source>
</evidence>
<name>A0AAT9PEE2_9GAMM</name>
<keyword evidence="6" id="KW-0464">Manganese</keyword>
<dbReference type="EMBL" id="CP093310">
    <property type="protein sequence ID" value="UNK05782.2"/>
    <property type="molecule type" value="Genomic_DNA"/>
</dbReference>
<proteinExistence type="predicted"/>
<dbReference type="GO" id="GO:0035539">
    <property type="term" value="F:8-oxo-7,8-dihydrodeoxyguanosine triphosphate pyrophosphatase activity"/>
    <property type="evidence" value="ECO:0007669"/>
    <property type="project" value="UniProtKB-EC"/>
</dbReference>
<dbReference type="Gene3D" id="3.90.79.10">
    <property type="entry name" value="Nucleoside Triphosphate Pyrophosphohydrolase"/>
    <property type="match status" value="1"/>
</dbReference>
<dbReference type="EC" id="3.6.1.55" evidence="9"/>
<feature type="compositionally biased region" description="Polar residues" evidence="7">
    <location>
        <begin position="77"/>
        <end position="101"/>
    </location>
</feature>
<evidence type="ECO:0000256" key="5">
    <source>
        <dbReference type="ARBA" id="ARBA00022842"/>
    </source>
</evidence>
<keyword evidence="10" id="KW-1185">Reference proteome</keyword>
<dbReference type="CDD" id="cd03426">
    <property type="entry name" value="NUDIX_CoAse_Nudt7"/>
    <property type="match status" value="1"/>
</dbReference>
<accession>A0AAT9PEE2</accession>
<organism evidence="9 10">
    <name type="scientific">Psychrobacter raelei</name>
    <dbReference type="NCBI Taxonomy" id="2565531"/>
    <lineage>
        <taxon>Bacteria</taxon>
        <taxon>Pseudomonadati</taxon>
        <taxon>Pseudomonadota</taxon>
        <taxon>Gammaproteobacteria</taxon>
        <taxon>Moraxellales</taxon>
        <taxon>Moraxellaceae</taxon>
        <taxon>Psychrobacter</taxon>
    </lineage>
</organism>
<dbReference type="InterPro" id="IPR015797">
    <property type="entry name" value="NUDIX_hydrolase-like_dom_sf"/>
</dbReference>
<evidence type="ECO:0000313" key="10">
    <source>
        <dbReference type="Proteomes" id="UP000829560"/>
    </source>
</evidence>
<dbReference type="GO" id="GO:0046872">
    <property type="term" value="F:metal ion binding"/>
    <property type="evidence" value="ECO:0007669"/>
    <property type="project" value="UniProtKB-KW"/>
</dbReference>
<dbReference type="PROSITE" id="PS51462">
    <property type="entry name" value="NUDIX"/>
    <property type="match status" value="1"/>
</dbReference>
<evidence type="ECO:0000256" key="7">
    <source>
        <dbReference type="SAM" id="MobiDB-lite"/>
    </source>
</evidence>
<keyword evidence="4 9" id="KW-0378">Hydrolase</keyword>
<dbReference type="RefSeq" id="WP_338412486.1">
    <property type="nucleotide sequence ID" value="NZ_CP093310.2"/>
</dbReference>
<evidence type="ECO:0000256" key="2">
    <source>
        <dbReference type="ARBA" id="ARBA00001946"/>
    </source>
</evidence>
<dbReference type="InterPro" id="IPR045121">
    <property type="entry name" value="CoAse"/>
</dbReference>
<dbReference type="GO" id="GO:0010945">
    <property type="term" value="F:coenzyme A diphosphatase activity"/>
    <property type="evidence" value="ECO:0007669"/>
    <property type="project" value="InterPro"/>
</dbReference>
<feature type="region of interest" description="Disordered" evidence="7">
    <location>
        <begin position="77"/>
        <end position="103"/>
    </location>
</feature>
<keyword evidence="3" id="KW-0479">Metal-binding</keyword>
<evidence type="ECO:0000256" key="1">
    <source>
        <dbReference type="ARBA" id="ARBA00001936"/>
    </source>
</evidence>